<evidence type="ECO:0000313" key="2">
    <source>
        <dbReference type="EMBL" id="BDZ57336.1"/>
    </source>
</evidence>
<dbReference type="EMBL" id="AP027735">
    <property type="protein sequence ID" value="BDZ57336.1"/>
    <property type="molecule type" value="Genomic_DNA"/>
</dbReference>
<name>A0ABM8H905_9MICO</name>
<accession>A0ABM8H905</accession>
<evidence type="ECO:0000256" key="1">
    <source>
        <dbReference type="SAM" id="MobiDB-lite"/>
    </source>
</evidence>
<dbReference type="Proteomes" id="UP001321421">
    <property type="component" value="Chromosome"/>
</dbReference>
<reference evidence="3" key="1">
    <citation type="journal article" date="2019" name="Int. J. Syst. Evol. Microbiol.">
        <title>The Global Catalogue of Microorganisms (GCM) 10K type strain sequencing project: providing services to taxonomists for standard genome sequencing and annotation.</title>
        <authorList>
            <consortium name="The Broad Institute Genomics Platform"/>
            <consortium name="The Broad Institute Genome Sequencing Center for Infectious Disease"/>
            <person name="Wu L."/>
            <person name="Ma J."/>
        </authorList>
    </citation>
    <scope>NUCLEOTIDE SEQUENCE [LARGE SCALE GENOMIC DNA]</scope>
    <source>
        <strain evidence="3">NBRC 110608</strain>
    </source>
</reference>
<gene>
    <name evidence="2" type="ORF">GCM10025872_09930</name>
</gene>
<sequence length="89" mass="10086">MVGNGFRDVDTPPYGSRYAAAGSHHSQPRRVALVDRPVAETPRCRRQTHQTFTARPCGGRSGRTRRTHIMTEEQLDARRALQESLDLRD</sequence>
<protein>
    <submittedName>
        <fullName evidence="2">Uncharacterized protein</fullName>
    </submittedName>
</protein>
<evidence type="ECO:0000313" key="3">
    <source>
        <dbReference type="Proteomes" id="UP001321421"/>
    </source>
</evidence>
<feature type="region of interest" description="Disordered" evidence="1">
    <location>
        <begin position="42"/>
        <end position="63"/>
    </location>
</feature>
<proteinExistence type="predicted"/>
<keyword evidence="3" id="KW-1185">Reference proteome</keyword>
<feature type="region of interest" description="Disordered" evidence="1">
    <location>
        <begin position="1"/>
        <end position="29"/>
    </location>
</feature>
<organism evidence="2 3">
    <name type="scientific">Barrientosiimonas endolithica</name>
    <dbReference type="NCBI Taxonomy" id="1535208"/>
    <lineage>
        <taxon>Bacteria</taxon>
        <taxon>Bacillati</taxon>
        <taxon>Actinomycetota</taxon>
        <taxon>Actinomycetes</taxon>
        <taxon>Micrococcales</taxon>
        <taxon>Dermacoccaceae</taxon>
        <taxon>Barrientosiimonas</taxon>
    </lineage>
</organism>